<gene>
    <name evidence="2" type="ORF">TCM_029959</name>
</gene>
<dbReference type="AlphaFoldDB" id="A0A061GG26"/>
<feature type="region of interest" description="Disordered" evidence="1">
    <location>
        <begin position="53"/>
        <end position="76"/>
    </location>
</feature>
<dbReference type="EMBL" id="CM001884">
    <property type="protein sequence ID" value="EOY28373.1"/>
    <property type="molecule type" value="Genomic_DNA"/>
</dbReference>
<evidence type="ECO:0000313" key="3">
    <source>
        <dbReference type="Proteomes" id="UP000026915"/>
    </source>
</evidence>
<dbReference type="HOGENOM" id="CLU_2659514_0_0_1"/>
<accession>A0A061GG26</accession>
<reference evidence="2 3" key="1">
    <citation type="journal article" date="2013" name="Genome Biol.">
        <title>The genome sequence of the most widely cultivated cacao type and its use to identify candidate genes regulating pod color.</title>
        <authorList>
            <person name="Motamayor J.C."/>
            <person name="Mockaitis K."/>
            <person name="Schmutz J."/>
            <person name="Haiminen N."/>
            <person name="Iii D.L."/>
            <person name="Cornejo O."/>
            <person name="Findley S.D."/>
            <person name="Zheng P."/>
            <person name="Utro F."/>
            <person name="Royaert S."/>
            <person name="Saski C."/>
            <person name="Jenkins J."/>
            <person name="Podicheti R."/>
            <person name="Zhao M."/>
            <person name="Scheffler B.E."/>
            <person name="Stack J.C."/>
            <person name="Feltus F.A."/>
            <person name="Mustiga G.M."/>
            <person name="Amores F."/>
            <person name="Phillips W."/>
            <person name="Marelli J.P."/>
            <person name="May G.D."/>
            <person name="Shapiro H."/>
            <person name="Ma J."/>
            <person name="Bustamante C.D."/>
            <person name="Schnell R.J."/>
            <person name="Main D."/>
            <person name="Gilbert D."/>
            <person name="Parida L."/>
            <person name="Kuhn D.N."/>
        </authorList>
    </citation>
    <scope>NUCLEOTIDE SEQUENCE [LARGE SCALE GENOMIC DNA]</scope>
    <source>
        <strain evidence="3">cv. Matina 1-6</strain>
    </source>
</reference>
<sequence length="76" mass="8314">MDRRVTTCGTLAYTMADIRGTSIHTVAETQEPRRFGLDGELRNSINGSISQIMEGHRYNPSDNSTGTSSSGLRLQP</sequence>
<evidence type="ECO:0000313" key="2">
    <source>
        <dbReference type="EMBL" id="EOY28373.1"/>
    </source>
</evidence>
<name>A0A061GG26_THECC</name>
<dbReference type="Gramene" id="EOY28373">
    <property type="protein sequence ID" value="EOY28373"/>
    <property type="gene ID" value="TCM_029959"/>
</dbReference>
<keyword evidence="3" id="KW-1185">Reference proteome</keyword>
<protein>
    <submittedName>
        <fullName evidence="2">Uncharacterized protein</fullName>
    </submittedName>
</protein>
<organism evidence="2 3">
    <name type="scientific">Theobroma cacao</name>
    <name type="common">Cacao</name>
    <name type="synonym">Cocoa</name>
    <dbReference type="NCBI Taxonomy" id="3641"/>
    <lineage>
        <taxon>Eukaryota</taxon>
        <taxon>Viridiplantae</taxon>
        <taxon>Streptophyta</taxon>
        <taxon>Embryophyta</taxon>
        <taxon>Tracheophyta</taxon>
        <taxon>Spermatophyta</taxon>
        <taxon>Magnoliopsida</taxon>
        <taxon>eudicotyledons</taxon>
        <taxon>Gunneridae</taxon>
        <taxon>Pentapetalae</taxon>
        <taxon>rosids</taxon>
        <taxon>malvids</taxon>
        <taxon>Malvales</taxon>
        <taxon>Malvaceae</taxon>
        <taxon>Byttnerioideae</taxon>
        <taxon>Theobroma</taxon>
    </lineage>
</organism>
<proteinExistence type="predicted"/>
<dbReference type="InParanoid" id="A0A061GG26"/>
<dbReference type="Proteomes" id="UP000026915">
    <property type="component" value="Chromosome 6"/>
</dbReference>
<evidence type="ECO:0000256" key="1">
    <source>
        <dbReference type="SAM" id="MobiDB-lite"/>
    </source>
</evidence>
<feature type="compositionally biased region" description="Polar residues" evidence="1">
    <location>
        <begin position="60"/>
        <end position="76"/>
    </location>
</feature>